<comment type="caution">
    <text evidence="3">The sequence shown here is derived from an EMBL/GenBank/DDBJ whole genome shotgun (WGS) entry which is preliminary data.</text>
</comment>
<dbReference type="Proteomes" id="UP000554482">
    <property type="component" value="Unassembled WGS sequence"/>
</dbReference>
<evidence type="ECO:0000256" key="1">
    <source>
        <dbReference type="ARBA" id="ARBA00022832"/>
    </source>
</evidence>
<dbReference type="EMBL" id="JABWDY010026090">
    <property type="protein sequence ID" value="KAF5188995.1"/>
    <property type="molecule type" value="Genomic_DNA"/>
</dbReference>
<organism evidence="3 4">
    <name type="scientific">Thalictrum thalictroides</name>
    <name type="common">Rue-anemone</name>
    <name type="synonym">Anemone thalictroides</name>
    <dbReference type="NCBI Taxonomy" id="46969"/>
    <lineage>
        <taxon>Eukaryota</taxon>
        <taxon>Viridiplantae</taxon>
        <taxon>Streptophyta</taxon>
        <taxon>Embryophyta</taxon>
        <taxon>Tracheophyta</taxon>
        <taxon>Spermatophyta</taxon>
        <taxon>Magnoliopsida</taxon>
        <taxon>Ranunculales</taxon>
        <taxon>Ranunculaceae</taxon>
        <taxon>Thalictroideae</taxon>
        <taxon>Thalictrum</taxon>
    </lineage>
</organism>
<dbReference type="Gene3D" id="3.40.47.10">
    <property type="match status" value="1"/>
</dbReference>
<dbReference type="InterPro" id="IPR050215">
    <property type="entry name" value="Thiolase-like_sf_Thiolase"/>
</dbReference>
<dbReference type="GO" id="GO:0005777">
    <property type="term" value="C:peroxisome"/>
    <property type="evidence" value="ECO:0007669"/>
    <property type="project" value="TreeGrafter"/>
</dbReference>
<keyword evidence="4" id="KW-1185">Reference proteome</keyword>
<reference evidence="3 4" key="1">
    <citation type="submission" date="2020-06" db="EMBL/GenBank/DDBJ databases">
        <title>Transcriptomic and genomic resources for Thalictrum thalictroides and T. hernandezii: Facilitating candidate gene discovery in an emerging model plant lineage.</title>
        <authorList>
            <person name="Arias T."/>
            <person name="Riano-Pachon D.M."/>
            <person name="Di Stilio V.S."/>
        </authorList>
    </citation>
    <scope>NUCLEOTIDE SEQUENCE [LARGE SCALE GENOMIC DNA]</scope>
    <source>
        <strain evidence="4">cv. WT478/WT964</strain>
        <tissue evidence="3">Leaves</tissue>
    </source>
</reference>
<gene>
    <name evidence="3" type="ORF">FRX31_021419</name>
</gene>
<keyword evidence="2" id="KW-0443">Lipid metabolism</keyword>
<accession>A0A7J6VXT5</accession>
<dbReference type="GO" id="GO:0006635">
    <property type="term" value="P:fatty acid beta-oxidation"/>
    <property type="evidence" value="ECO:0007669"/>
    <property type="project" value="TreeGrafter"/>
</dbReference>
<sequence>MFSFLQSTYVSFIGILFRQSTYTIALEFLVYQEICIVLALVVVEKVVKTLPGTNPIKIVFTSKFPTIKLRDCTLKVQARKLQGYTFPDELLAPVLKAVVEKTNVNLIEVGGIGVGLESLTVNPMAWEESINPKVQSIKEAQDCLFPMGVTSENVAQCFGV</sequence>
<dbReference type="AlphaFoldDB" id="A0A7J6VXT5"/>
<dbReference type="GO" id="GO:0003988">
    <property type="term" value="F:acetyl-CoA C-acyltransferase activity"/>
    <property type="evidence" value="ECO:0007669"/>
    <property type="project" value="TreeGrafter"/>
</dbReference>
<name>A0A7J6VXT5_THATH</name>
<dbReference type="PANTHER" id="PTHR43853">
    <property type="entry name" value="3-KETOACYL-COA THIOLASE, PEROXISOMAL"/>
    <property type="match status" value="1"/>
</dbReference>
<dbReference type="InterPro" id="IPR016039">
    <property type="entry name" value="Thiolase-like"/>
</dbReference>
<dbReference type="GO" id="GO:0010124">
    <property type="term" value="P:phenylacetate catabolic process"/>
    <property type="evidence" value="ECO:0007669"/>
    <property type="project" value="TreeGrafter"/>
</dbReference>
<protein>
    <submittedName>
        <fullName evidence="3">3-ketoacyl-CoA thiolase 2, peroxisomal</fullName>
    </submittedName>
</protein>
<keyword evidence="1" id="KW-0276">Fatty acid metabolism</keyword>
<dbReference type="PANTHER" id="PTHR43853:SF8">
    <property type="entry name" value="3-KETOACYL-COA THIOLASE, PEROXISOMAL"/>
    <property type="match status" value="1"/>
</dbReference>
<dbReference type="OrthoDB" id="5404651at2759"/>
<evidence type="ECO:0000313" key="3">
    <source>
        <dbReference type="EMBL" id="KAF5188995.1"/>
    </source>
</evidence>
<evidence type="ECO:0000313" key="4">
    <source>
        <dbReference type="Proteomes" id="UP000554482"/>
    </source>
</evidence>
<proteinExistence type="predicted"/>
<evidence type="ECO:0000256" key="2">
    <source>
        <dbReference type="ARBA" id="ARBA00023098"/>
    </source>
</evidence>